<evidence type="ECO:0000256" key="7">
    <source>
        <dbReference type="RuleBase" id="RU000461"/>
    </source>
</evidence>
<gene>
    <name evidence="8" type="ORF">QBC41DRAFT_142900</name>
</gene>
<evidence type="ECO:0000313" key="8">
    <source>
        <dbReference type="EMBL" id="KAK0667055.1"/>
    </source>
</evidence>
<dbReference type="GO" id="GO:0020037">
    <property type="term" value="F:heme binding"/>
    <property type="evidence" value="ECO:0007669"/>
    <property type="project" value="InterPro"/>
</dbReference>
<dbReference type="Proteomes" id="UP001174997">
    <property type="component" value="Unassembled WGS sequence"/>
</dbReference>
<dbReference type="GO" id="GO:0005506">
    <property type="term" value="F:iron ion binding"/>
    <property type="evidence" value="ECO:0007669"/>
    <property type="project" value="InterPro"/>
</dbReference>
<dbReference type="PANTHER" id="PTHR24305">
    <property type="entry name" value="CYTOCHROME P450"/>
    <property type="match status" value="1"/>
</dbReference>
<dbReference type="Gene3D" id="1.10.630.10">
    <property type="entry name" value="Cytochrome P450"/>
    <property type="match status" value="1"/>
</dbReference>
<evidence type="ECO:0000256" key="1">
    <source>
        <dbReference type="ARBA" id="ARBA00001971"/>
    </source>
</evidence>
<evidence type="ECO:0000256" key="4">
    <source>
        <dbReference type="ARBA" id="ARBA00022723"/>
    </source>
</evidence>
<evidence type="ECO:0000256" key="2">
    <source>
        <dbReference type="ARBA" id="ARBA00010617"/>
    </source>
</evidence>
<dbReference type="PANTHER" id="PTHR24305:SF232">
    <property type="entry name" value="P450, PUTATIVE (EUROFUNG)-RELATED"/>
    <property type="match status" value="1"/>
</dbReference>
<dbReference type="GO" id="GO:0004497">
    <property type="term" value="F:monooxygenase activity"/>
    <property type="evidence" value="ECO:0007669"/>
    <property type="project" value="UniProtKB-KW"/>
</dbReference>
<dbReference type="InterPro" id="IPR001128">
    <property type="entry name" value="Cyt_P450"/>
</dbReference>
<dbReference type="Pfam" id="PF00067">
    <property type="entry name" value="p450"/>
    <property type="match status" value="1"/>
</dbReference>
<feature type="binding site" description="axial binding residue" evidence="6">
    <location>
        <position position="463"/>
    </location>
    <ligand>
        <name>heme</name>
        <dbReference type="ChEBI" id="CHEBI:30413"/>
    </ligand>
    <ligandPart>
        <name>Fe</name>
        <dbReference type="ChEBI" id="CHEBI:18248"/>
    </ligandPart>
</feature>
<comment type="caution">
    <text evidence="8">The sequence shown here is derived from an EMBL/GenBank/DDBJ whole genome shotgun (WGS) entry which is preliminary data.</text>
</comment>
<comment type="similarity">
    <text evidence="2 7">Belongs to the cytochrome P450 family.</text>
</comment>
<dbReference type="FunFam" id="1.10.630.10:FF:000050">
    <property type="entry name" value="Cytochrome P450 monooxygenase"/>
    <property type="match status" value="1"/>
</dbReference>
<dbReference type="PRINTS" id="PR00385">
    <property type="entry name" value="P450"/>
</dbReference>
<name>A0AA39ZA15_9PEZI</name>
<dbReference type="EMBL" id="JAULSY010000078">
    <property type="protein sequence ID" value="KAK0667055.1"/>
    <property type="molecule type" value="Genomic_DNA"/>
</dbReference>
<dbReference type="InterPro" id="IPR036396">
    <property type="entry name" value="Cyt_P450_sf"/>
</dbReference>
<dbReference type="SUPFAM" id="SSF48264">
    <property type="entry name" value="Cytochrome P450"/>
    <property type="match status" value="1"/>
</dbReference>
<dbReference type="InterPro" id="IPR002401">
    <property type="entry name" value="Cyt_P450_E_grp-I"/>
</dbReference>
<dbReference type="PROSITE" id="PS00086">
    <property type="entry name" value="CYTOCHROME_P450"/>
    <property type="match status" value="1"/>
</dbReference>
<accession>A0AA39ZA15</accession>
<comment type="cofactor">
    <cofactor evidence="1 6">
        <name>heme</name>
        <dbReference type="ChEBI" id="CHEBI:30413"/>
    </cofactor>
</comment>
<evidence type="ECO:0000256" key="3">
    <source>
        <dbReference type="ARBA" id="ARBA00022617"/>
    </source>
</evidence>
<protein>
    <submittedName>
        <fullName evidence="8">Cytochrome P450</fullName>
    </submittedName>
</protein>
<evidence type="ECO:0000313" key="9">
    <source>
        <dbReference type="Proteomes" id="UP001174997"/>
    </source>
</evidence>
<keyword evidence="7" id="KW-0503">Monooxygenase</keyword>
<evidence type="ECO:0000256" key="5">
    <source>
        <dbReference type="ARBA" id="ARBA00023004"/>
    </source>
</evidence>
<keyword evidence="5 6" id="KW-0408">Iron</keyword>
<keyword evidence="3 6" id="KW-0349">Heme</keyword>
<dbReference type="InterPro" id="IPR017972">
    <property type="entry name" value="Cyt_P450_CS"/>
</dbReference>
<organism evidence="8 9">
    <name type="scientific">Cercophora samala</name>
    <dbReference type="NCBI Taxonomy" id="330535"/>
    <lineage>
        <taxon>Eukaryota</taxon>
        <taxon>Fungi</taxon>
        <taxon>Dikarya</taxon>
        <taxon>Ascomycota</taxon>
        <taxon>Pezizomycotina</taxon>
        <taxon>Sordariomycetes</taxon>
        <taxon>Sordariomycetidae</taxon>
        <taxon>Sordariales</taxon>
        <taxon>Lasiosphaeriaceae</taxon>
        <taxon>Cercophora</taxon>
    </lineage>
</organism>
<dbReference type="GO" id="GO:0016705">
    <property type="term" value="F:oxidoreductase activity, acting on paired donors, with incorporation or reduction of molecular oxygen"/>
    <property type="evidence" value="ECO:0007669"/>
    <property type="project" value="InterPro"/>
</dbReference>
<evidence type="ECO:0000256" key="6">
    <source>
        <dbReference type="PIRSR" id="PIRSR602401-1"/>
    </source>
</evidence>
<dbReference type="AlphaFoldDB" id="A0AA39ZA15"/>
<keyword evidence="7" id="KW-0560">Oxidoreductase</keyword>
<sequence length="520" mass="59230">MIPAIQVVALLFGLINFCVSTYRSWVRHHKVPGPFFAAISNLPRLRWAWSGGAHHAHMQLHDRYGSLVRLGPNCISVGDPEELQKIYGTGVNLKKSDFYKVMQPMSRGRVIQGLFNTQDHDLHRAMKRPIANIYSMSNLVDFEPHVDTTIRFFLRRLDEAATKDEQTVDLGTWLQWFAFDVMGEITFSKRLGFLDEARDVDGIMGGIQKVFKYASGVSDIRNFDAGMSTLTVPKIGQMPWLDSILAKNPLARFLPEGSSPIVAFALARARERSNISEVEKTTTHHNTKDFMSRFLEAKEKNPAVPDWFVTAWATSNVLAGSDTTAIMMRAIIYFLIKHPDCLGKLMEELSQADQEGRLSDIVTWKESRNLPYLDACVKEAGRLHPVIGLPLERVVGKGGVELCEVHFEEGTIVGMNPWVVHRNKDVFGNDADEFKPERWLCDRERRVKMERSLLTFGAGRRTCLGKNISYLEIYKLIPTLFWRYQMMLRGEWKVQNHWMIAQTGLNVRMTPRVGDEEVAA</sequence>
<keyword evidence="9" id="KW-1185">Reference proteome</keyword>
<dbReference type="PRINTS" id="PR00463">
    <property type="entry name" value="EP450I"/>
</dbReference>
<keyword evidence="4 6" id="KW-0479">Metal-binding</keyword>
<proteinExistence type="inferred from homology"/>
<reference evidence="8" key="1">
    <citation type="submission" date="2023-06" db="EMBL/GenBank/DDBJ databases">
        <title>Genome-scale phylogeny and comparative genomics of the fungal order Sordariales.</title>
        <authorList>
            <consortium name="Lawrence Berkeley National Laboratory"/>
            <person name="Hensen N."/>
            <person name="Bonometti L."/>
            <person name="Westerberg I."/>
            <person name="Brannstrom I.O."/>
            <person name="Guillou S."/>
            <person name="Cros-Aarteil S."/>
            <person name="Calhoun S."/>
            <person name="Haridas S."/>
            <person name="Kuo A."/>
            <person name="Mondo S."/>
            <person name="Pangilinan J."/>
            <person name="Riley R."/>
            <person name="Labutti K."/>
            <person name="Andreopoulos B."/>
            <person name="Lipzen A."/>
            <person name="Chen C."/>
            <person name="Yanf M."/>
            <person name="Daum C."/>
            <person name="Ng V."/>
            <person name="Clum A."/>
            <person name="Steindorff A."/>
            <person name="Ohm R."/>
            <person name="Martin F."/>
            <person name="Silar P."/>
            <person name="Natvig D."/>
            <person name="Lalanne C."/>
            <person name="Gautier V."/>
            <person name="Ament-Velasquez S.L."/>
            <person name="Kruys A."/>
            <person name="Hutchinson M.I."/>
            <person name="Powell A.J."/>
            <person name="Barry K."/>
            <person name="Miller A.N."/>
            <person name="Grigoriev I.V."/>
            <person name="Debuchy R."/>
            <person name="Gladieux P."/>
            <person name="Thoren M.H."/>
            <person name="Johannesson H."/>
        </authorList>
    </citation>
    <scope>NUCLEOTIDE SEQUENCE</scope>
    <source>
        <strain evidence="8">CBS 307.81</strain>
    </source>
</reference>
<dbReference type="InterPro" id="IPR050121">
    <property type="entry name" value="Cytochrome_P450_monoxygenase"/>
</dbReference>
<dbReference type="CDD" id="cd11060">
    <property type="entry name" value="CYP57A1-like"/>
    <property type="match status" value="1"/>
</dbReference>